<comment type="caution">
    <text evidence="3">The sequence shown here is derived from an EMBL/GenBank/DDBJ whole genome shotgun (WGS) entry which is preliminary data.</text>
</comment>
<protein>
    <submittedName>
        <fullName evidence="3">DUF1631 domain-containing protein</fullName>
    </submittedName>
</protein>
<feature type="region of interest" description="Disordered" evidence="2">
    <location>
        <begin position="640"/>
        <end position="674"/>
    </location>
</feature>
<dbReference type="EMBL" id="DRKP01000045">
    <property type="protein sequence ID" value="HEB95472.1"/>
    <property type="molecule type" value="Genomic_DNA"/>
</dbReference>
<feature type="compositionally biased region" description="Low complexity" evidence="2">
    <location>
        <begin position="247"/>
        <end position="271"/>
    </location>
</feature>
<sequence length="772" mass="87350">MERTAPPRPGSSLQRYLPVIQRCRDMALIQFGSWMTTLFEKVEPALLDFIDKADTNQSQFQFIDAISVVRSRKETVEQRFREEISRGFTEFSRGQPISYPFPLLESQFEDSGEGLALVDDAELDRRLSLQNMIDKTERRCFQQLYALKQRLSMVRGGHKLDDTDIPTGPAHCASAFQIAIGDLDFDINVLLIIHAMFEKFVLRNMETLYEEFNQELIEAGVFPNLKLEVAKQPDAPEPATYTGQKTGSGAEPGSRPAAAAGSRGSGTAAAEPSSPGSADAALGEELFNSIRDLMASRRRQDPRYAHHPDIHPEAATGQPLVETPVLVSALEEIQPRHSDDYLPEVTEGGERPARIEVDNALLEQVRQRLIEEREKLFRGVDPNTIPSADLDTIELVGMLFEHVLNEEELPNIAKALISHLHTPYLKVAILDHRFLIDSRHIARRLLNLMVDAGREWIEEEDLRRGIYYPMQEGVNRVLAEFKEDMGVFEEVYDDLTRSIEELKQKAKVVEARAREAAKGRERLENARIRAHRIVQEHIGDRRFHPAIERFLNHAWLDKMILMLLRDPGIEESLEWREVISVIDDVARVTELKENPAIRQQFRSRLPGLKKRIENGLSSMGDVHQPDLHALFEALTVLGESDGTAPEPAEAPAPAASGRSDQAEVPSEQDRPQQLNAEERAIVEQLGDVTFGTWFELEDDKGVPHRLKLSWFSPVTQKYMFVDKSGIQALVTPIEVLARQMHRGKARILTQPKLPFVDRALEAIQNMLRLGSQ</sequence>
<feature type="region of interest" description="Disordered" evidence="2">
    <location>
        <begin position="231"/>
        <end position="280"/>
    </location>
</feature>
<dbReference type="InterPro" id="IPR012434">
    <property type="entry name" value="DUF1631"/>
</dbReference>
<feature type="compositionally biased region" description="Low complexity" evidence="2">
    <location>
        <begin position="644"/>
        <end position="655"/>
    </location>
</feature>
<dbReference type="Proteomes" id="UP000886251">
    <property type="component" value="Unassembled WGS sequence"/>
</dbReference>
<proteinExistence type="predicted"/>
<gene>
    <name evidence="3" type="ORF">ENI96_03435</name>
</gene>
<dbReference type="AlphaFoldDB" id="A0A831RHR3"/>
<reference evidence="3" key="1">
    <citation type="journal article" date="2020" name="mSystems">
        <title>Genome- and Community-Level Interaction Insights into Carbon Utilization and Element Cycling Functions of Hydrothermarchaeota in Hydrothermal Sediment.</title>
        <authorList>
            <person name="Zhou Z."/>
            <person name="Liu Y."/>
            <person name="Xu W."/>
            <person name="Pan J."/>
            <person name="Luo Z.H."/>
            <person name="Li M."/>
        </authorList>
    </citation>
    <scope>NUCLEOTIDE SEQUENCE [LARGE SCALE GENOMIC DNA]</scope>
    <source>
        <strain evidence="3">HyVt-443</strain>
    </source>
</reference>
<evidence type="ECO:0000256" key="1">
    <source>
        <dbReference type="SAM" id="Coils"/>
    </source>
</evidence>
<evidence type="ECO:0000313" key="3">
    <source>
        <dbReference type="EMBL" id="HEB95472.1"/>
    </source>
</evidence>
<accession>A0A831RHR3</accession>
<feature type="coiled-coil region" evidence="1">
    <location>
        <begin position="485"/>
        <end position="526"/>
    </location>
</feature>
<organism evidence="3">
    <name type="scientific">Sedimenticola thiotaurini</name>
    <dbReference type="NCBI Taxonomy" id="1543721"/>
    <lineage>
        <taxon>Bacteria</taxon>
        <taxon>Pseudomonadati</taxon>
        <taxon>Pseudomonadota</taxon>
        <taxon>Gammaproteobacteria</taxon>
        <taxon>Chromatiales</taxon>
        <taxon>Sedimenticolaceae</taxon>
        <taxon>Sedimenticola</taxon>
    </lineage>
</organism>
<evidence type="ECO:0000256" key="2">
    <source>
        <dbReference type="SAM" id="MobiDB-lite"/>
    </source>
</evidence>
<name>A0A831RHR3_9GAMM</name>
<dbReference type="Pfam" id="PF07793">
    <property type="entry name" value="DUF1631"/>
    <property type="match status" value="1"/>
</dbReference>
<keyword evidence="1" id="KW-0175">Coiled coil</keyword>